<feature type="signal peptide" evidence="1">
    <location>
        <begin position="1"/>
        <end position="19"/>
    </location>
</feature>
<keyword evidence="1" id="KW-0732">Signal</keyword>
<feature type="chain" id="PRO_5007285054" description="Pancreatic trypsin inhibitor" evidence="1">
    <location>
        <begin position="20"/>
        <end position="87"/>
    </location>
</feature>
<protein>
    <recommendedName>
        <fullName evidence="3">Pancreatic trypsin inhibitor</fullName>
    </recommendedName>
</protein>
<evidence type="ECO:0008006" key="3">
    <source>
        <dbReference type="Google" id="ProtNLM"/>
    </source>
</evidence>
<dbReference type="AlphaFoldDB" id="A0A131YGK9"/>
<dbReference type="EMBL" id="GEDV01010480">
    <property type="protein sequence ID" value="JAP78077.1"/>
    <property type="molecule type" value="Transcribed_RNA"/>
</dbReference>
<reference evidence="2" key="1">
    <citation type="journal article" date="2016" name="Ticks Tick Borne Dis.">
        <title>De novo assembly and annotation of the salivary gland transcriptome of Rhipicephalus appendiculatus male and female ticks during blood feeding.</title>
        <authorList>
            <person name="de Castro M.H."/>
            <person name="de Klerk D."/>
            <person name="Pienaar R."/>
            <person name="Latif A.A."/>
            <person name="Rees D.J."/>
            <person name="Mans B.J."/>
        </authorList>
    </citation>
    <scope>NUCLEOTIDE SEQUENCE</scope>
    <source>
        <tissue evidence="2">Salivary glands</tissue>
    </source>
</reference>
<organism evidence="2">
    <name type="scientific">Rhipicephalus appendiculatus</name>
    <name type="common">Brown ear tick</name>
    <dbReference type="NCBI Taxonomy" id="34631"/>
    <lineage>
        <taxon>Eukaryota</taxon>
        <taxon>Metazoa</taxon>
        <taxon>Ecdysozoa</taxon>
        <taxon>Arthropoda</taxon>
        <taxon>Chelicerata</taxon>
        <taxon>Arachnida</taxon>
        <taxon>Acari</taxon>
        <taxon>Parasitiformes</taxon>
        <taxon>Ixodida</taxon>
        <taxon>Ixodoidea</taxon>
        <taxon>Ixodidae</taxon>
        <taxon>Rhipicephalinae</taxon>
        <taxon>Rhipicephalus</taxon>
        <taxon>Rhipicephalus</taxon>
    </lineage>
</organism>
<evidence type="ECO:0000256" key="1">
    <source>
        <dbReference type="SAM" id="SignalP"/>
    </source>
</evidence>
<accession>A0A131YGK9</accession>
<sequence>MKLTFLVIWGCIISALVRPSQECTQCCGSCTRPKQPSCPSPPGKNEKNLRYFPDKPSHTCTAASSSSCKGKFYTSSKECVQCCRSFL</sequence>
<evidence type="ECO:0000313" key="2">
    <source>
        <dbReference type="EMBL" id="JAP78077.1"/>
    </source>
</evidence>
<proteinExistence type="predicted"/>
<name>A0A131YGK9_RHIAP</name>